<evidence type="ECO:0000256" key="2">
    <source>
        <dbReference type="SAM" id="SignalP"/>
    </source>
</evidence>
<keyword evidence="1" id="KW-1133">Transmembrane helix</keyword>
<evidence type="ECO:0000256" key="1">
    <source>
        <dbReference type="SAM" id="Phobius"/>
    </source>
</evidence>
<proteinExistence type="predicted"/>
<protein>
    <submittedName>
        <fullName evidence="4">Uncharacterized protein LOC107268147 isoform X1</fullName>
    </submittedName>
</protein>
<feature type="transmembrane region" description="Helical" evidence="1">
    <location>
        <begin position="558"/>
        <end position="583"/>
    </location>
</feature>
<organism evidence="3 4">
    <name type="scientific">Cephus cinctus</name>
    <name type="common">Wheat stem sawfly</name>
    <dbReference type="NCBI Taxonomy" id="211228"/>
    <lineage>
        <taxon>Eukaryota</taxon>
        <taxon>Metazoa</taxon>
        <taxon>Ecdysozoa</taxon>
        <taxon>Arthropoda</taxon>
        <taxon>Hexapoda</taxon>
        <taxon>Insecta</taxon>
        <taxon>Pterygota</taxon>
        <taxon>Neoptera</taxon>
        <taxon>Endopterygota</taxon>
        <taxon>Hymenoptera</taxon>
        <taxon>Cephoidea</taxon>
        <taxon>Cephidae</taxon>
        <taxon>Cephus</taxon>
    </lineage>
</organism>
<keyword evidence="1" id="KW-0472">Membrane</keyword>
<evidence type="ECO:0000313" key="4">
    <source>
        <dbReference type="RefSeq" id="XP_015596111.2"/>
    </source>
</evidence>
<dbReference type="KEGG" id="ccin:107268147"/>
<keyword evidence="2" id="KW-0732">Signal</keyword>
<evidence type="ECO:0000313" key="3">
    <source>
        <dbReference type="Proteomes" id="UP000694920"/>
    </source>
</evidence>
<keyword evidence="1" id="KW-0812">Transmembrane</keyword>
<reference evidence="4" key="1">
    <citation type="submission" date="2025-08" db="UniProtKB">
        <authorList>
            <consortium name="RefSeq"/>
        </authorList>
    </citation>
    <scope>IDENTIFICATION</scope>
</reference>
<dbReference type="RefSeq" id="XP_015596111.2">
    <property type="nucleotide sequence ID" value="XM_015740625.2"/>
</dbReference>
<sequence length="624" mass="68640">MLLNKKFIILFATRIVFNLAALRADLGTRRILPTSLTIREGEDMQLRLTKVFDQKEDSCYLKTPALQSYNLRSMSDESISEDDSLRIMHWSENGECGGLVKNISKKDGGRWRLTAKSQDRTIVDAVTVNVLDKFVDTVTEVSILSGLAYSLVLSENVSYCMVQRPHDELYVDVGNECKIEMARPTLAEYGKWMAKTGIPGQIEEVVKTTKVNVVRENLISGYRQSADGKLLHLYCNVVHYDEKLELCRFAKVNSSESSLRLSEGLRKGKYGYYGGGLASGECGLSIENPNESDASLWHCLVGFPHQSPFGAYIHVLNSRRTNDLHSHAVTSSVSPVVTMVSKSLLLDCRASMALSYCRFQGPDGSIFTPLPEMDANIERAASSNYWYTGIGLHNGRCGMMISAAKKEHNGTWTCHMGPEVPDLELTSTIVVRIAETPLAATTKFVKIEKIGDSVSLQCQTVPNRVALQYCRFYSPENIGIHVSHEITEERPLILENGDKYWFSGSNTSIGECGLTIAQIKPRHFGNWICAAILEAQTTNLEAFDTIIVYIENNENLSVAAGMGIAMGAMAVAIAIAASIAFFVKIRKGTRIENTSAPGNNASEIISMCSLSSSSSSSSNIAEPI</sequence>
<feature type="chain" id="PRO_5042615941" evidence="2">
    <location>
        <begin position="21"/>
        <end position="624"/>
    </location>
</feature>
<name>A0AAJ7BWK0_CEPCN</name>
<keyword evidence="3" id="KW-1185">Reference proteome</keyword>
<accession>A0AAJ7BWK0</accession>
<dbReference type="AlphaFoldDB" id="A0AAJ7BWK0"/>
<dbReference type="GeneID" id="107268147"/>
<gene>
    <name evidence="4" type="primary">LOC107268147</name>
</gene>
<feature type="signal peptide" evidence="2">
    <location>
        <begin position="1"/>
        <end position="20"/>
    </location>
</feature>
<dbReference type="Proteomes" id="UP000694920">
    <property type="component" value="Unplaced"/>
</dbReference>